<dbReference type="HOGENOM" id="CLU_1022238_0_0_4"/>
<sequence>MESNPGQGTELKLTLTKDNGNESFEHVVMAEILQNVLAEEGWATEMMDTGWLYQPDTGYYLWPLIWDLSIDEDDGSVQTASTIQIHHRELFPKGIFEYQYSFGQYDTVHEALASGFDTWLKTDWETLLDAADPQEAAHLRLTITPKGDVPKRLVLLGSVGFFPAREDDGDEAEAEECSLHGEFCECCLFTRSMEAFEPLIKSQENYAIRIFASRDDEGETDADCRVNGEDWDGALESLKNYAATWQGSGTMFRKQYIIIRNAPDDWPEEAEE</sequence>
<dbReference type="STRING" id="888741.HMPREF9098_2050"/>
<protein>
    <submittedName>
        <fullName evidence="1">Uncharacterized protein</fullName>
    </submittedName>
</protein>
<comment type="caution">
    <text evidence="1">The sequence shown here is derived from an EMBL/GenBank/DDBJ whole genome shotgun (WGS) entry which is preliminary data.</text>
</comment>
<dbReference type="Proteomes" id="UP000004088">
    <property type="component" value="Unassembled WGS sequence"/>
</dbReference>
<dbReference type="EMBL" id="AEWV01000041">
    <property type="protein sequence ID" value="EGC16456.1"/>
    <property type="molecule type" value="Genomic_DNA"/>
</dbReference>
<gene>
    <name evidence="1" type="ORF">HMPREF9098_2050</name>
</gene>
<evidence type="ECO:0000313" key="1">
    <source>
        <dbReference type="EMBL" id="EGC16456.1"/>
    </source>
</evidence>
<dbReference type="Pfam" id="PF19875">
    <property type="entry name" value="DUF6348"/>
    <property type="match status" value="1"/>
</dbReference>
<dbReference type="AlphaFoldDB" id="F0F1R5"/>
<evidence type="ECO:0000313" key="2">
    <source>
        <dbReference type="Proteomes" id="UP000004088"/>
    </source>
</evidence>
<dbReference type="InterPro" id="IPR045929">
    <property type="entry name" value="DUF6348"/>
</dbReference>
<keyword evidence="2" id="KW-1185">Reference proteome</keyword>
<accession>F0F1R5</accession>
<proteinExistence type="predicted"/>
<name>F0F1R5_9NEIS</name>
<organism evidence="1 2">
    <name type="scientific">Kingella denitrificans ATCC 33394</name>
    <dbReference type="NCBI Taxonomy" id="888741"/>
    <lineage>
        <taxon>Bacteria</taxon>
        <taxon>Pseudomonadati</taxon>
        <taxon>Pseudomonadota</taxon>
        <taxon>Betaproteobacteria</taxon>
        <taxon>Neisseriales</taxon>
        <taxon>Neisseriaceae</taxon>
        <taxon>Kingella</taxon>
    </lineage>
</organism>
<reference evidence="1 2" key="1">
    <citation type="submission" date="2011-01" db="EMBL/GenBank/DDBJ databases">
        <authorList>
            <person name="Muzny D."/>
            <person name="Qin X."/>
            <person name="Deng J."/>
            <person name="Jiang H."/>
            <person name="Liu Y."/>
            <person name="Qu J."/>
            <person name="Song X.-Z."/>
            <person name="Zhang L."/>
            <person name="Thornton R."/>
            <person name="Coyle M."/>
            <person name="Francisco L."/>
            <person name="Jackson L."/>
            <person name="Javaid M."/>
            <person name="Korchina V."/>
            <person name="Kovar C."/>
            <person name="Mata R."/>
            <person name="Mathew T."/>
            <person name="Ngo R."/>
            <person name="Nguyen L."/>
            <person name="Nguyen N."/>
            <person name="Okwuonu G."/>
            <person name="Ongeri F."/>
            <person name="Pham C."/>
            <person name="Simmons D."/>
            <person name="Wilczek-Boney K."/>
            <person name="Hale W."/>
            <person name="Jakkamsetti A."/>
            <person name="Pham P."/>
            <person name="Ruth R."/>
            <person name="San Lucas F."/>
            <person name="Warren J."/>
            <person name="Zhang J."/>
            <person name="Zhao Z."/>
            <person name="Zhou C."/>
            <person name="Zhu D."/>
            <person name="Lee S."/>
            <person name="Bess C."/>
            <person name="Blankenburg K."/>
            <person name="Forbes L."/>
            <person name="Fu Q."/>
            <person name="Gubbala S."/>
            <person name="Hirani K."/>
            <person name="Jayaseelan J.C."/>
            <person name="Lara F."/>
            <person name="Munidasa M."/>
            <person name="Palculict T."/>
            <person name="Patil S."/>
            <person name="Pu L.-L."/>
            <person name="Saada N."/>
            <person name="Tang L."/>
            <person name="Weissenberger G."/>
            <person name="Zhu Y."/>
            <person name="Hemphill L."/>
            <person name="Shang Y."/>
            <person name="Youmans B."/>
            <person name="Ayvaz T."/>
            <person name="Ross M."/>
            <person name="Santibanez J."/>
            <person name="Aqrawi P."/>
            <person name="Gross S."/>
            <person name="Joshi V."/>
            <person name="Fowler G."/>
            <person name="Nazareth L."/>
            <person name="Reid J."/>
            <person name="Worley K."/>
            <person name="Petrosino J."/>
            <person name="Highlander S."/>
            <person name="Gibbs R."/>
        </authorList>
    </citation>
    <scope>NUCLEOTIDE SEQUENCE [LARGE SCALE GENOMIC DNA]</scope>
    <source>
        <strain evidence="1 2">ATCC 33394</strain>
    </source>
</reference>